<comment type="pathway">
    <text evidence="1 9">Glycan biosynthesis; sucrose metabolism.</text>
</comment>
<keyword evidence="9" id="KW-0963">Cytoplasm</keyword>
<dbReference type="InterPro" id="IPR001362">
    <property type="entry name" value="Glyco_hydro_32"/>
</dbReference>
<dbReference type="SMART" id="SM00640">
    <property type="entry name" value="Glyco_32"/>
    <property type="match status" value="1"/>
</dbReference>
<dbReference type="InterPro" id="IPR013189">
    <property type="entry name" value="Glyco_hydro_32_C"/>
</dbReference>
<dbReference type="Gene3D" id="2.115.10.20">
    <property type="entry name" value="Glycosyl hydrolase domain, family 43"/>
    <property type="match status" value="1"/>
</dbReference>
<dbReference type="SUPFAM" id="SSF75005">
    <property type="entry name" value="Arabinanase/levansucrase/invertase"/>
    <property type="match status" value="1"/>
</dbReference>
<dbReference type="SUPFAM" id="SSF49899">
    <property type="entry name" value="Concanavalin A-like lectins/glucanases"/>
    <property type="match status" value="1"/>
</dbReference>
<protein>
    <recommendedName>
        <fullName evidence="4 8">Sucrose-6-phosphate hydrolase</fullName>
        <ecNumber evidence="3 8">3.2.1.26</ecNumber>
    </recommendedName>
    <alternativeName>
        <fullName evidence="7 9">Invertase</fullName>
    </alternativeName>
</protein>
<accession>A0ABY5P128</accession>
<keyword evidence="5 8" id="KW-0378">Hydrolase</keyword>
<evidence type="ECO:0000256" key="9">
    <source>
        <dbReference type="RuleBase" id="RU365015"/>
    </source>
</evidence>
<evidence type="ECO:0000256" key="7">
    <source>
        <dbReference type="ARBA" id="ARBA00033367"/>
    </source>
</evidence>
<evidence type="ECO:0000259" key="10">
    <source>
        <dbReference type="Pfam" id="PF00251"/>
    </source>
</evidence>
<dbReference type="NCBIfam" id="TIGR01322">
    <property type="entry name" value="scrB_fam"/>
    <property type="match status" value="1"/>
</dbReference>
<dbReference type="PANTHER" id="PTHR43101:SF1">
    <property type="entry name" value="BETA-FRUCTOSIDASE"/>
    <property type="match status" value="1"/>
</dbReference>
<dbReference type="InterPro" id="IPR023296">
    <property type="entry name" value="Glyco_hydro_beta-prop_sf"/>
</dbReference>
<evidence type="ECO:0000256" key="1">
    <source>
        <dbReference type="ARBA" id="ARBA00004914"/>
    </source>
</evidence>
<evidence type="ECO:0000256" key="8">
    <source>
        <dbReference type="RuleBase" id="RU362110"/>
    </source>
</evidence>
<dbReference type="GO" id="GO:0004564">
    <property type="term" value="F:beta-fructofuranosidase activity"/>
    <property type="evidence" value="ECO:0007669"/>
    <property type="project" value="UniProtKB-EC"/>
</dbReference>
<organism evidence="12 13">
    <name type="scientific">Vagococcus luciliae</name>
    <dbReference type="NCBI Taxonomy" id="2920380"/>
    <lineage>
        <taxon>Bacteria</taxon>
        <taxon>Bacillati</taxon>
        <taxon>Bacillota</taxon>
        <taxon>Bacilli</taxon>
        <taxon>Lactobacillales</taxon>
        <taxon>Enterococcaceae</taxon>
        <taxon>Vagococcus</taxon>
    </lineage>
</organism>
<dbReference type="InterPro" id="IPR013320">
    <property type="entry name" value="ConA-like_dom_sf"/>
</dbReference>
<dbReference type="Proteomes" id="UP001058273">
    <property type="component" value="Chromosome"/>
</dbReference>
<sequence>MVLKKEWTTPDRYKKYNDWDTDYIEELITTVTRSPWRLGYHIQPKTGLLNDPNGFSFFNGKWQLFYQAYPIGPVHGVKSWAHLTSDNLIDWKYEGLALEPDTLFDSHGVYSGSALPVNDKLLLAYTGNVRDDNWQRRSYQLGAWMDTTNHITKIDEPLIDHPPVGFSHDFRDPQIIPFNDGYLLIIGAQTTDNKGKALTYTSKDLQHWTLNGELNFTDEPMGYMVECPNLVFSNDKALLIFCPQGLDKSICHYDNIYPNMYIIGDNYDLETNAITNPTELKNLDEGFDVYATQAFNSPDGRVLAVSWIGLPEVNYPTDDYGWAHCLSIIKELIIKDDKLYQLPAKETEALRLNSIKLPESQTTHYDAKTNCYELEIDCHDSEKGQIKLMTQENGENGLSISFDTTCGKMIIDRSHIGNGFAREYGETREFSISQKPLTLQIFVDESLVEVFINDGEQVATARVFPEAEANHTHVTINTDVPSSITYYELRQTNR</sequence>
<comment type="similarity">
    <text evidence="2 8">Belongs to the glycosyl hydrolase 32 family.</text>
</comment>
<comment type="function">
    <text evidence="9">Enables the bacterium to metabolize sucrose as a sole carbon source.</text>
</comment>
<gene>
    <name evidence="12" type="primary">scrB</name>
    <name evidence="12" type="ORF">G314FT_17940</name>
</gene>
<evidence type="ECO:0000259" key="11">
    <source>
        <dbReference type="Pfam" id="PF08244"/>
    </source>
</evidence>
<dbReference type="Pfam" id="PF08244">
    <property type="entry name" value="Glyco_hydro_32C"/>
    <property type="match status" value="1"/>
</dbReference>
<dbReference type="InterPro" id="IPR018053">
    <property type="entry name" value="Glyco_hydro_32_AS"/>
</dbReference>
<dbReference type="Gene3D" id="2.60.120.560">
    <property type="entry name" value="Exo-inulinase, domain 1"/>
    <property type="match status" value="1"/>
</dbReference>
<comment type="subcellular location">
    <subcellularLocation>
        <location evidence="9">Cytoplasm</location>
    </subcellularLocation>
</comment>
<dbReference type="InterPro" id="IPR051214">
    <property type="entry name" value="GH32_Enzymes"/>
</dbReference>
<dbReference type="InterPro" id="IPR013148">
    <property type="entry name" value="Glyco_hydro_32_N"/>
</dbReference>
<evidence type="ECO:0000256" key="3">
    <source>
        <dbReference type="ARBA" id="ARBA00012758"/>
    </source>
</evidence>
<dbReference type="CDD" id="cd18623">
    <property type="entry name" value="GH32_ScrB-like"/>
    <property type="match status" value="1"/>
</dbReference>
<dbReference type="EC" id="3.2.1.26" evidence="3 8"/>
<keyword evidence="13" id="KW-1185">Reference proteome</keyword>
<reference evidence="12" key="1">
    <citation type="submission" date="2022-08" db="EMBL/GenBank/DDBJ databases">
        <title>Genome sequence of Vagococcus luciliae DSM 112651.</title>
        <authorList>
            <person name="Juan G."/>
            <person name="Anja P."/>
            <person name="Rolf D."/>
            <person name="Kampfer P."/>
            <person name="Vilcinskas A."/>
        </authorList>
    </citation>
    <scope>NUCLEOTIDE SEQUENCE</scope>
    <source>
        <strain evidence="12">G314FT</strain>
    </source>
</reference>
<evidence type="ECO:0000256" key="2">
    <source>
        <dbReference type="ARBA" id="ARBA00009902"/>
    </source>
</evidence>
<comment type="catalytic activity">
    <reaction evidence="8">
        <text>Hydrolysis of terminal non-reducing beta-D-fructofuranoside residues in beta-D-fructofuranosides.</text>
        <dbReference type="EC" id="3.2.1.26"/>
    </reaction>
</comment>
<feature type="domain" description="Glycosyl hydrolase family 32 N-terminal" evidence="10">
    <location>
        <begin position="41"/>
        <end position="343"/>
    </location>
</feature>
<reference evidence="12" key="2">
    <citation type="submission" date="2022-08" db="EMBL/GenBank/DDBJ databases">
        <authorList>
            <person name="Poehlein A."/>
            <person name="Guzman J."/>
            <person name="Daniel R."/>
            <person name="Vilcinskas A."/>
        </authorList>
    </citation>
    <scope>NUCLEOTIDE SEQUENCE</scope>
    <source>
        <strain evidence="12">G314FT</strain>
    </source>
</reference>
<keyword evidence="6 8" id="KW-0326">Glycosidase</keyword>
<evidence type="ECO:0000256" key="6">
    <source>
        <dbReference type="ARBA" id="ARBA00023295"/>
    </source>
</evidence>
<evidence type="ECO:0000313" key="13">
    <source>
        <dbReference type="Proteomes" id="UP001058273"/>
    </source>
</evidence>
<keyword evidence="9" id="KW-0119">Carbohydrate metabolism</keyword>
<dbReference type="Pfam" id="PF00251">
    <property type="entry name" value="Glyco_hydro_32N"/>
    <property type="match status" value="1"/>
</dbReference>
<evidence type="ECO:0000256" key="4">
    <source>
        <dbReference type="ARBA" id="ARBA00019623"/>
    </source>
</evidence>
<evidence type="ECO:0000256" key="5">
    <source>
        <dbReference type="ARBA" id="ARBA00022801"/>
    </source>
</evidence>
<feature type="domain" description="Glycosyl hydrolase family 32 C-terminal" evidence="11">
    <location>
        <begin position="358"/>
        <end position="477"/>
    </location>
</feature>
<name>A0ABY5P128_9ENTE</name>
<dbReference type="EMBL" id="CP102451">
    <property type="protein sequence ID" value="UUV99631.1"/>
    <property type="molecule type" value="Genomic_DNA"/>
</dbReference>
<dbReference type="InterPro" id="IPR006232">
    <property type="entry name" value="Suc6P_hydrolase"/>
</dbReference>
<proteinExistence type="inferred from homology"/>
<dbReference type="PANTHER" id="PTHR43101">
    <property type="entry name" value="BETA-FRUCTOSIDASE"/>
    <property type="match status" value="1"/>
</dbReference>
<evidence type="ECO:0000313" key="12">
    <source>
        <dbReference type="EMBL" id="UUV99631.1"/>
    </source>
</evidence>
<dbReference type="PROSITE" id="PS00609">
    <property type="entry name" value="GLYCOSYL_HYDROL_F32"/>
    <property type="match status" value="1"/>
</dbReference>
<dbReference type="RefSeq" id="WP_257700793.1">
    <property type="nucleotide sequence ID" value="NZ_CP102451.1"/>
</dbReference>